<evidence type="ECO:0000313" key="2">
    <source>
        <dbReference type="Proteomes" id="UP000006054"/>
    </source>
</evidence>
<dbReference type="EMBL" id="CP003345">
    <property type="protein sequence ID" value="AFM05662.1"/>
    <property type="molecule type" value="Genomic_DNA"/>
</dbReference>
<dbReference type="RefSeq" id="WP_014799090.1">
    <property type="nucleotide sequence ID" value="NC_018018.1"/>
</dbReference>
<gene>
    <name evidence="1" type="ordered locus">Fleli_3333</name>
</gene>
<protein>
    <submittedName>
        <fullName evidence="1">Uncharacterized protein</fullName>
    </submittedName>
</protein>
<sequence length="517" mass="57886" precursor="true">MNFSFYKNLSTNYLFLFFLFLGLLISFTRCVKIQDLIAPTIEEFALNEQYNITDTIFLDVNLFDNFVIESTTINIKSLEGTSSLDTTLVISSDSIKARSLNLIDYPIYIPADAILGEYKLTITVTDGIKEENNTEDPNITTTEKFFAVNGDIEKPNFYFPNVILPDIDGVSQSPACQLQVLIVQGVATDNVGLREIRAQLIGQNSGTVYLTIREIFAAPNEPNSVDLQDFFDDNLTIPTNVPNGNLILKLIAIDIEGHEYSVTDTILVDCDRIHPDIIELTTNRSSSNNEIQVIQGQELFITGGLVTDNQELDSIFIYLDDDSDSATPTSTDTLIARKIDGLSFNLTELDSISVLPLVPRLGIGFYKIRMEVVDAVGNRTTQIFNIRININLPPTPTVNNIYIDNIEFEDFRASNSNTPIPILAASIIEILIKIEEDVALLNYKITWKVDGSTREPSLIQENNNINRLPFNTTREDAAIIRVDDYTPNVGTRYVLTVAATDTFNQTTQVTYYFIVVQ</sequence>
<dbReference type="KEGG" id="fli:Fleli_3333"/>
<proteinExistence type="predicted"/>
<organism evidence="1 2">
    <name type="scientific">Bernardetia litoralis (strain ATCC 23117 / DSM 6794 / NBRC 15988 / NCIMB 1366 / Fx l1 / Sio-4)</name>
    <name type="common">Flexibacter litoralis</name>
    <dbReference type="NCBI Taxonomy" id="880071"/>
    <lineage>
        <taxon>Bacteria</taxon>
        <taxon>Pseudomonadati</taxon>
        <taxon>Bacteroidota</taxon>
        <taxon>Cytophagia</taxon>
        <taxon>Cytophagales</taxon>
        <taxon>Bernardetiaceae</taxon>
        <taxon>Bernardetia</taxon>
    </lineage>
</organism>
<name>I4ANX7_BERLS</name>
<dbReference type="Proteomes" id="UP000006054">
    <property type="component" value="Chromosome"/>
</dbReference>
<dbReference type="HOGENOM" id="CLU_526531_0_0_10"/>
<accession>I4ANX7</accession>
<keyword evidence="2" id="KW-1185">Reference proteome</keyword>
<dbReference type="AlphaFoldDB" id="I4ANX7"/>
<dbReference type="eggNOG" id="ENOG5034B2U">
    <property type="taxonomic scope" value="Bacteria"/>
</dbReference>
<evidence type="ECO:0000313" key="1">
    <source>
        <dbReference type="EMBL" id="AFM05662.1"/>
    </source>
</evidence>
<reference evidence="2" key="1">
    <citation type="submission" date="2012-06" db="EMBL/GenBank/DDBJ databases">
        <title>The complete genome of Flexibacter litoralis DSM 6794.</title>
        <authorList>
            <person name="Lucas S."/>
            <person name="Copeland A."/>
            <person name="Lapidus A."/>
            <person name="Glavina del Rio T."/>
            <person name="Dalin E."/>
            <person name="Tice H."/>
            <person name="Bruce D."/>
            <person name="Goodwin L."/>
            <person name="Pitluck S."/>
            <person name="Peters L."/>
            <person name="Ovchinnikova G."/>
            <person name="Lu M."/>
            <person name="Kyrpides N."/>
            <person name="Mavromatis K."/>
            <person name="Ivanova N."/>
            <person name="Brettin T."/>
            <person name="Detter J.C."/>
            <person name="Han C."/>
            <person name="Larimer F."/>
            <person name="Land M."/>
            <person name="Hauser L."/>
            <person name="Markowitz V."/>
            <person name="Cheng J.-F."/>
            <person name="Hugenholtz P."/>
            <person name="Woyke T."/>
            <person name="Wu D."/>
            <person name="Spring S."/>
            <person name="Lang E."/>
            <person name="Kopitz M."/>
            <person name="Brambilla E."/>
            <person name="Klenk H.-P."/>
            <person name="Eisen J.A."/>
        </authorList>
    </citation>
    <scope>NUCLEOTIDE SEQUENCE [LARGE SCALE GENOMIC DNA]</scope>
    <source>
        <strain evidence="2">ATCC 23117 / DSM 6794 / NBRC 15988 / NCIMB 1366 / Sio-4</strain>
    </source>
</reference>